<accession>X1PVW8</accession>
<dbReference type="SUPFAM" id="SSF141571">
    <property type="entry name" value="Pentapeptide repeat-like"/>
    <property type="match status" value="1"/>
</dbReference>
<comment type="caution">
    <text evidence="1">The sequence shown here is derived from an EMBL/GenBank/DDBJ whole genome shotgun (WGS) entry which is preliminary data.</text>
</comment>
<evidence type="ECO:0008006" key="2">
    <source>
        <dbReference type="Google" id="ProtNLM"/>
    </source>
</evidence>
<dbReference type="InterPro" id="IPR001646">
    <property type="entry name" value="5peptide_repeat"/>
</dbReference>
<name>X1PVW8_9ZZZZ</name>
<dbReference type="Pfam" id="PF00805">
    <property type="entry name" value="Pentapeptide"/>
    <property type="match status" value="1"/>
</dbReference>
<gene>
    <name evidence="1" type="ORF">S06H3_45708</name>
</gene>
<dbReference type="AlphaFoldDB" id="X1PVW8"/>
<dbReference type="EMBL" id="BARV01028568">
    <property type="protein sequence ID" value="GAI35104.1"/>
    <property type="molecule type" value="Genomic_DNA"/>
</dbReference>
<evidence type="ECO:0000313" key="1">
    <source>
        <dbReference type="EMBL" id="GAI35104.1"/>
    </source>
</evidence>
<protein>
    <recommendedName>
        <fullName evidence="2">Pentapeptide repeat protein</fullName>
    </recommendedName>
</protein>
<feature type="non-terminal residue" evidence="1">
    <location>
        <position position="101"/>
    </location>
</feature>
<sequence>MEEAKQLKCGKYVAECANLSGSKFHNVNLSETVFDDVNLGGASFHNINMSDVRFSGMQIGGSSFSCIGLPPDKDGNQGKQRGVQFENVHLNDSTFKKCKLT</sequence>
<proteinExistence type="predicted"/>
<reference evidence="1" key="1">
    <citation type="journal article" date="2014" name="Front. Microbiol.">
        <title>High frequency of phylogenetically diverse reductive dehalogenase-homologous genes in deep subseafloor sedimentary metagenomes.</title>
        <authorList>
            <person name="Kawai M."/>
            <person name="Futagami T."/>
            <person name="Toyoda A."/>
            <person name="Takaki Y."/>
            <person name="Nishi S."/>
            <person name="Hori S."/>
            <person name="Arai W."/>
            <person name="Tsubouchi T."/>
            <person name="Morono Y."/>
            <person name="Uchiyama I."/>
            <person name="Ito T."/>
            <person name="Fujiyama A."/>
            <person name="Inagaki F."/>
            <person name="Takami H."/>
        </authorList>
    </citation>
    <scope>NUCLEOTIDE SEQUENCE</scope>
    <source>
        <strain evidence="1">Expedition CK06-06</strain>
    </source>
</reference>
<organism evidence="1">
    <name type="scientific">marine sediment metagenome</name>
    <dbReference type="NCBI Taxonomy" id="412755"/>
    <lineage>
        <taxon>unclassified sequences</taxon>
        <taxon>metagenomes</taxon>
        <taxon>ecological metagenomes</taxon>
    </lineage>
</organism>
<dbReference type="Gene3D" id="2.160.20.80">
    <property type="entry name" value="E3 ubiquitin-protein ligase SopA"/>
    <property type="match status" value="1"/>
</dbReference>